<dbReference type="STRING" id="33936.AZI98_11195"/>
<keyword evidence="1" id="KW-0472">Membrane</keyword>
<feature type="transmembrane region" description="Helical" evidence="1">
    <location>
        <begin position="20"/>
        <end position="43"/>
    </location>
</feature>
<dbReference type="InterPro" id="IPR025912">
    <property type="entry name" value="YrvL"/>
</dbReference>
<keyword evidence="1" id="KW-1133">Transmembrane helix</keyword>
<dbReference type="AlphaFoldDB" id="A0A165XFX1"/>
<name>A0A165XFX1_9BACI</name>
<reference evidence="2 3" key="1">
    <citation type="submission" date="2016-04" db="EMBL/GenBank/DDBJ databases">
        <title>Draft genome sequence of Aeribacillus pallidus 8m3 from petroleum reservoir.</title>
        <authorList>
            <person name="Poltaraus A.B."/>
            <person name="Nazina T.N."/>
            <person name="Tourova T.P."/>
            <person name="Malakho S.M."/>
            <person name="Korshunova A.V."/>
            <person name="Sokolova D.S."/>
        </authorList>
    </citation>
    <scope>NUCLEOTIDE SEQUENCE [LARGE SCALE GENOMIC DNA]</scope>
    <source>
        <strain evidence="2 3">8m3</strain>
    </source>
</reference>
<keyword evidence="1" id="KW-0812">Transmembrane</keyword>
<comment type="caution">
    <text evidence="2">The sequence shown here is derived from an EMBL/GenBank/DDBJ whole genome shotgun (WGS) entry which is preliminary data.</text>
</comment>
<dbReference type="Pfam" id="PF14184">
    <property type="entry name" value="YrvL"/>
    <property type="match status" value="1"/>
</dbReference>
<feature type="transmembrane region" description="Helical" evidence="1">
    <location>
        <begin position="50"/>
        <end position="70"/>
    </location>
</feature>
<evidence type="ECO:0008006" key="4">
    <source>
        <dbReference type="Google" id="ProtNLM"/>
    </source>
</evidence>
<feature type="transmembrane region" description="Helical" evidence="1">
    <location>
        <begin position="90"/>
        <end position="107"/>
    </location>
</feature>
<dbReference type="Proteomes" id="UP000076476">
    <property type="component" value="Unassembled WGS sequence"/>
</dbReference>
<proteinExistence type="predicted"/>
<dbReference type="EMBL" id="LWBR01000032">
    <property type="protein sequence ID" value="KZN95983.1"/>
    <property type="molecule type" value="Genomic_DNA"/>
</dbReference>
<gene>
    <name evidence="2" type="ORF">AZI98_11195</name>
</gene>
<sequence>MEKNNLKEAVHINKFKTVGISISIVLIILLFIAFFEYIILRIIGFQYNSLLDLVLFFILYLFLEIPLAFITDAIPKALKSVGILQTSKGWLPFILNTTLTFLLIEVIDNFMANIEIEWQGSLIFAMVTGFIGWKLRKDEDEPPDIDSEEFKEIDNKFKPKK</sequence>
<evidence type="ECO:0000313" key="2">
    <source>
        <dbReference type="EMBL" id="KZN95983.1"/>
    </source>
</evidence>
<evidence type="ECO:0000313" key="3">
    <source>
        <dbReference type="Proteomes" id="UP000076476"/>
    </source>
</evidence>
<organism evidence="2 3">
    <name type="scientific">Aeribacillus pallidus</name>
    <dbReference type="NCBI Taxonomy" id="33936"/>
    <lineage>
        <taxon>Bacteria</taxon>
        <taxon>Bacillati</taxon>
        <taxon>Bacillota</taxon>
        <taxon>Bacilli</taxon>
        <taxon>Bacillales</taxon>
        <taxon>Bacillaceae</taxon>
        <taxon>Aeribacillus</taxon>
    </lineage>
</organism>
<protein>
    <recommendedName>
        <fullName evidence="4">Regulatory protein YrvL</fullName>
    </recommendedName>
</protein>
<accession>A0A165XFX1</accession>
<evidence type="ECO:0000256" key="1">
    <source>
        <dbReference type="SAM" id="Phobius"/>
    </source>
</evidence>
<keyword evidence="3" id="KW-1185">Reference proteome</keyword>